<gene>
    <name evidence="2" type="ORF">Sradi_2377800</name>
</gene>
<dbReference type="Gene3D" id="3.30.70.270">
    <property type="match status" value="2"/>
</dbReference>
<feature type="domain" description="Reverse transcriptase" evidence="1">
    <location>
        <begin position="1"/>
        <end position="172"/>
    </location>
</feature>
<proteinExistence type="predicted"/>
<dbReference type="CDD" id="cd01647">
    <property type="entry name" value="RT_LTR"/>
    <property type="match status" value="1"/>
</dbReference>
<evidence type="ECO:0000259" key="1">
    <source>
        <dbReference type="PROSITE" id="PS50878"/>
    </source>
</evidence>
<dbReference type="InterPro" id="IPR041577">
    <property type="entry name" value="RT_RNaseH_2"/>
</dbReference>
<reference evidence="2" key="2">
    <citation type="journal article" date="2024" name="Plant">
        <title>Genomic evolution and insights into agronomic trait innovations of Sesamum species.</title>
        <authorList>
            <person name="Miao H."/>
            <person name="Wang L."/>
            <person name="Qu L."/>
            <person name="Liu H."/>
            <person name="Sun Y."/>
            <person name="Le M."/>
            <person name="Wang Q."/>
            <person name="Wei S."/>
            <person name="Zheng Y."/>
            <person name="Lin W."/>
            <person name="Duan Y."/>
            <person name="Cao H."/>
            <person name="Xiong S."/>
            <person name="Wang X."/>
            <person name="Wei L."/>
            <person name="Li C."/>
            <person name="Ma Q."/>
            <person name="Ju M."/>
            <person name="Zhao R."/>
            <person name="Li G."/>
            <person name="Mu C."/>
            <person name="Tian Q."/>
            <person name="Mei H."/>
            <person name="Zhang T."/>
            <person name="Gao T."/>
            <person name="Zhang H."/>
        </authorList>
    </citation>
    <scope>NUCLEOTIDE SEQUENCE</scope>
    <source>
        <strain evidence="2">G02</strain>
    </source>
</reference>
<sequence>MAKLITDMLQQDKKKDDTWHFYIDYRGLNAITVKDHFPIPTVDELLDELHGATIFSKIDLRAGYHQIQVPPVHVHKMGFRTVDGYFEFLVMPFGLTNAPSTFQAVMNDLFWPFLRRFVLVFFDDILFYSPSWLSHLSHLTQVLQVLQDNCLFAKLRKFVFGAVYVDYLGHVILGSGVAANPSLTGYYRKFVHHYAAIASPLTDLLKGREFIWTPAASTVFENLKRAMTSLPILRLSGFSLPFDITTDASQSAIDAVFSQ</sequence>
<dbReference type="PROSITE" id="PS50878">
    <property type="entry name" value="RT_POL"/>
    <property type="match status" value="1"/>
</dbReference>
<dbReference type="EMBL" id="JACGWJ010000009">
    <property type="protein sequence ID" value="KAL0400345.1"/>
    <property type="molecule type" value="Genomic_DNA"/>
</dbReference>
<organism evidence="2">
    <name type="scientific">Sesamum radiatum</name>
    <name type="common">Black benniseed</name>
    <dbReference type="NCBI Taxonomy" id="300843"/>
    <lineage>
        <taxon>Eukaryota</taxon>
        <taxon>Viridiplantae</taxon>
        <taxon>Streptophyta</taxon>
        <taxon>Embryophyta</taxon>
        <taxon>Tracheophyta</taxon>
        <taxon>Spermatophyta</taxon>
        <taxon>Magnoliopsida</taxon>
        <taxon>eudicotyledons</taxon>
        <taxon>Gunneridae</taxon>
        <taxon>Pentapetalae</taxon>
        <taxon>asterids</taxon>
        <taxon>lamiids</taxon>
        <taxon>Lamiales</taxon>
        <taxon>Pedaliaceae</taxon>
        <taxon>Sesamum</taxon>
    </lineage>
</organism>
<dbReference type="PANTHER" id="PTHR24559">
    <property type="entry name" value="TRANSPOSON TY3-I GAG-POL POLYPROTEIN"/>
    <property type="match status" value="1"/>
</dbReference>
<protein>
    <submittedName>
        <fullName evidence="2">Retrovirus-related Pol polyprotein from transposon</fullName>
    </submittedName>
</protein>
<dbReference type="InterPro" id="IPR043128">
    <property type="entry name" value="Rev_trsase/Diguanyl_cyclase"/>
</dbReference>
<dbReference type="Pfam" id="PF00078">
    <property type="entry name" value="RVT_1"/>
    <property type="match status" value="1"/>
</dbReference>
<dbReference type="AlphaFoldDB" id="A0AAW2T672"/>
<dbReference type="InterPro" id="IPR043502">
    <property type="entry name" value="DNA/RNA_pol_sf"/>
</dbReference>
<reference evidence="2" key="1">
    <citation type="submission" date="2020-06" db="EMBL/GenBank/DDBJ databases">
        <authorList>
            <person name="Li T."/>
            <person name="Hu X."/>
            <person name="Zhang T."/>
            <person name="Song X."/>
            <person name="Zhang H."/>
            <person name="Dai N."/>
            <person name="Sheng W."/>
            <person name="Hou X."/>
            <person name="Wei L."/>
        </authorList>
    </citation>
    <scope>NUCLEOTIDE SEQUENCE</scope>
    <source>
        <strain evidence="2">G02</strain>
        <tissue evidence="2">Leaf</tissue>
    </source>
</reference>
<dbReference type="InterPro" id="IPR053134">
    <property type="entry name" value="RNA-dir_DNA_polymerase"/>
</dbReference>
<dbReference type="SUPFAM" id="SSF56672">
    <property type="entry name" value="DNA/RNA polymerases"/>
    <property type="match status" value="1"/>
</dbReference>
<name>A0AAW2T672_SESRA</name>
<evidence type="ECO:0000313" key="2">
    <source>
        <dbReference type="EMBL" id="KAL0400345.1"/>
    </source>
</evidence>
<dbReference type="PANTHER" id="PTHR24559:SF434">
    <property type="entry name" value="RNA-DIRECTED DNA POLYMERASE HOMOLOG"/>
    <property type="match status" value="1"/>
</dbReference>
<comment type="caution">
    <text evidence="2">The sequence shown here is derived from an EMBL/GenBank/DDBJ whole genome shotgun (WGS) entry which is preliminary data.</text>
</comment>
<dbReference type="InterPro" id="IPR000477">
    <property type="entry name" value="RT_dom"/>
</dbReference>
<dbReference type="Pfam" id="PF17919">
    <property type="entry name" value="RT_RNaseH_2"/>
    <property type="match status" value="1"/>
</dbReference>
<dbReference type="Gene3D" id="3.10.10.10">
    <property type="entry name" value="HIV Type 1 Reverse Transcriptase, subunit A, domain 1"/>
    <property type="match status" value="1"/>
</dbReference>
<accession>A0AAW2T672</accession>